<name>A0ACC3B4V6_9EURO</name>
<organism evidence="1 2">
    <name type="scientific">Aspergillus melleus</name>
    <dbReference type="NCBI Taxonomy" id="138277"/>
    <lineage>
        <taxon>Eukaryota</taxon>
        <taxon>Fungi</taxon>
        <taxon>Dikarya</taxon>
        <taxon>Ascomycota</taxon>
        <taxon>Pezizomycotina</taxon>
        <taxon>Eurotiomycetes</taxon>
        <taxon>Eurotiomycetidae</taxon>
        <taxon>Eurotiales</taxon>
        <taxon>Aspergillaceae</taxon>
        <taxon>Aspergillus</taxon>
        <taxon>Aspergillus subgen. Circumdati</taxon>
    </lineage>
</organism>
<gene>
    <name evidence="1" type="ORF">N8T08_004411</name>
</gene>
<sequence>MWTTLRNAALFTAVAIQPLTGAIPVENSVARRDQPKTVDVTMKGRFRYSLLQEVENPDNTESSFKRTIDTSYEIKRSNFLEETSSVTKTESESVSSGIELGASYGVAEAKVSAGMETSSQLETALSSVKQISTEETISESRSIEQEFKVGKGDSFKIYERIFDGPGITIHTDAVSGGPDAKDDSEVEFTVTLKQNRFLSDIKVETGDSEFSEPSDAIRMVDNGKADINKGQDGDYVWLVPVWTTQVSDAASNVQVIIQDSEEEDRDDLASGAGGEYRYLFPQPQENNSDKITDVQLYRSKDSLSSDALADMGFQGMSSDINEDRGGDYLYLLWKTIDVDATTVRV</sequence>
<reference evidence="1 2" key="1">
    <citation type="journal article" date="2023" name="ACS Omega">
        <title>Identification of the Neoaspergillic Acid Biosynthesis Gene Cluster by Establishing an In Vitro CRISPR-Ribonucleoprotein Genetic System in Aspergillus melleus.</title>
        <authorList>
            <person name="Yuan B."/>
            <person name="Grau M.F."/>
            <person name="Murata R.M."/>
            <person name="Torok T."/>
            <person name="Venkateswaran K."/>
            <person name="Stajich J.E."/>
            <person name="Wang C.C.C."/>
        </authorList>
    </citation>
    <scope>NUCLEOTIDE SEQUENCE [LARGE SCALE GENOMIC DNA]</scope>
    <source>
        <strain evidence="1 2">IMV 1140</strain>
    </source>
</reference>
<evidence type="ECO:0000313" key="1">
    <source>
        <dbReference type="EMBL" id="KAK1145258.1"/>
    </source>
</evidence>
<keyword evidence="2" id="KW-1185">Reference proteome</keyword>
<comment type="caution">
    <text evidence="1">The sequence shown here is derived from an EMBL/GenBank/DDBJ whole genome shotgun (WGS) entry which is preliminary data.</text>
</comment>
<dbReference type="Proteomes" id="UP001177260">
    <property type="component" value="Unassembled WGS sequence"/>
</dbReference>
<evidence type="ECO:0000313" key="2">
    <source>
        <dbReference type="Proteomes" id="UP001177260"/>
    </source>
</evidence>
<accession>A0ACC3B4V6</accession>
<proteinExistence type="predicted"/>
<protein>
    <submittedName>
        <fullName evidence="1">Uncharacterized protein</fullName>
    </submittedName>
</protein>
<dbReference type="EMBL" id="JAOPJF010000025">
    <property type="protein sequence ID" value="KAK1145258.1"/>
    <property type="molecule type" value="Genomic_DNA"/>
</dbReference>